<sequence length="478" mass="55068">MFELPFVRANKRIRSRRKLRYQYIDAVNKRYQRLGAGGENGGLPTPENSAAEEVSDSNHQSGNSAIRRRTRKRRLQSVLGEAVSSESNESDFDEESEHNLEDYEKAFFNKHHKPQDTYEIWRTDVKAKTPIRRTTMAYSDCKFAEKVAQERISSKLLHGSNNLRSYFESLKAGYEICPRKHLESHQKTHIRHLNEILHLNITNGRWDVAYRCFSILIRLPGIDVRSVWGMGVRILHEVSRVDTSIGTCDEFLAWLSSVYSSRYNYNQANIYTMDPVFRSGSKTHTPKFVTTWLWEALIACSIDNGKDNSSVKEVKIQTTTKLELLLDKLSELVHVPPYMDDPQIWFIYAICHVVMVDQLSQQCLDSYQDKNDLSRDIARNQVIQHITNAKNCLSTCESKGQNFQFPKGAIKKQLAEYESRLYELSDVSSPSESEEQKSPIEQLDTQVLTEAHWSSDDYENYFGGSEQVQFGVESDSSD</sequence>
<gene>
    <name evidence="2" type="ORF">LAFE_0E01442G</name>
</gene>
<dbReference type="GO" id="GO:0042790">
    <property type="term" value="P:nucleolar large rRNA transcription by RNA polymerase I"/>
    <property type="evidence" value="ECO:0007669"/>
    <property type="project" value="TreeGrafter"/>
</dbReference>
<organism evidence="2 3">
    <name type="scientific">Lachancea fermentati</name>
    <name type="common">Zygosaccharomyces fermentati</name>
    <dbReference type="NCBI Taxonomy" id="4955"/>
    <lineage>
        <taxon>Eukaryota</taxon>
        <taxon>Fungi</taxon>
        <taxon>Dikarya</taxon>
        <taxon>Ascomycota</taxon>
        <taxon>Saccharomycotina</taxon>
        <taxon>Saccharomycetes</taxon>
        <taxon>Saccharomycetales</taxon>
        <taxon>Saccharomycetaceae</taxon>
        <taxon>Lachancea</taxon>
    </lineage>
</organism>
<feature type="region of interest" description="Disordered" evidence="1">
    <location>
        <begin position="425"/>
        <end position="444"/>
    </location>
</feature>
<dbReference type="GO" id="GO:0070860">
    <property type="term" value="C:RNA polymerase I core factor complex"/>
    <property type="evidence" value="ECO:0007669"/>
    <property type="project" value="TreeGrafter"/>
</dbReference>
<reference evidence="3" key="1">
    <citation type="submission" date="2016-03" db="EMBL/GenBank/DDBJ databases">
        <authorList>
            <person name="Devillers H."/>
        </authorList>
    </citation>
    <scope>NUCLEOTIDE SEQUENCE [LARGE SCALE GENOMIC DNA]</scope>
</reference>
<accession>A0A1G4MCL8</accession>
<keyword evidence="3" id="KW-1185">Reference proteome</keyword>
<dbReference type="Pfam" id="PF04090">
    <property type="entry name" value="Rrn11"/>
    <property type="match status" value="1"/>
</dbReference>
<protein>
    <submittedName>
        <fullName evidence="2">LAFE_0E01442g1_1</fullName>
    </submittedName>
</protein>
<dbReference type="PANTHER" id="PTHR28244">
    <property type="entry name" value="RNA POLYMERASE I-SPECIFIC TRANSCRIPTION INITIATION FACTOR RRN11"/>
    <property type="match status" value="1"/>
</dbReference>
<evidence type="ECO:0000313" key="3">
    <source>
        <dbReference type="Proteomes" id="UP000190831"/>
    </source>
</evidence>
<dbReference type="GO" id="GO:0001181">
    <property type="term" value="F:RNA polymerase I general transcription initiation factor activity"/>
    <property type="evidence" value="ECO:0007669"/>
    <property type="project" value="InterPro"/>
</dbReference>
<dbReference type="OMA" id="EVWFIYA"/>
<proteinExistence type="predicted"/>
<name>A0A1G4MCL8_LACFM</name>
<dbReference type="STRING" id="4955.A0A1G4MCL8"/>
<dbReference type="InterPro" id="IPR007224">
    <property type="entry name" value="TIF_Rrn11"/>
</dbReference>
<dbReference type="PANTHER" id="PTHR28244:SF1">
    <property type="entry name" value="RNA POLYMERASE I-SPECIFIC TRANSCRIPTION INITIATION FACTOR RRN11"/>
    <property type="match status" value="1"/>
</dbReference>
<dbReference type="EMBL" id="LT598488">
    <property type="protein sequence ID" value="SCW01519.1"/>
    <property type="molecule type" value="Genomic_DNA"/>
</dbReference>
<evidence type="ECO:0000256" key="1">
    <source>
        <dbReference type="SAM" id="MobiDB-lite"/>
    </source>
</evidence>
<dbReference type="Proteomes" id="UP000190831">
    <property type="component" value="Chromosome E"/>
</dbReference>
<dbReference type="GO" id="GO:0017025">
    <property type="term" value="F:TBP-class protein binding"/>
    <property type="evidence" value="ECO:0007669"/>
    <property type="project" value="TreeGrafter"/>
</dbReference>
<dbReference type="AlphaFoldDB" id="A0A1G4MCL8"/>
<feature type="region of interest" description="Disordered" evidence="1">
    <location>
        <begin position="35"/>
        <end position="96"/>
    </location>
</feature>
<dbReference type="GO" id="GO:0001164">
    <property type="term" value="F:RNA polymerase I core promoter sequence-specific DNA binding"/>
    <property type="evidence" value="ECO:0007669"/>
    <property type="project" value="InterPro"/>
</dbReference>
<dbReference type="OrthoDB" id="2159786at2759"/>
<feature type="compositionally biased region" description="Basic residues" evidence="1">
    <location>
        <begin position="66"/>
        <end position="75"/>
    </location>
</feature>
<dbReference type="InterPro" id="IPR053029">
    <property type="entry name" value="RNA_pol_I-specific_init_factor"/>
</dbReference>
<evidence type="ECO:0000313" key="2">
    <source>
        <dbReference type="EMBL" id="SCW01519.1"/>
    </source>
</evidence>